<name>A0AAX4JPR3_9TREE</name>
<organism evidence="1 2">
    <name type="scientific">Kwoniella dendrophila CBS 6074</name>
    <dbReference type="NCBI Taxonomy" id="1295534"/>
    <lineage>
        <taxon>Eukaryota</taxon>
        <taxon>Fungi</taxon>
        <taxon>Dikarya</taxon>
        <taxon>Basidiomycota</taxon>
        <taxon>Agaricomycotina</taxon>
        <taxon>Tremellomycetes</taxon>
        <taxon>Tremellales</taxon>
        <taxon>Cryptococcaceae</taxon>
        <taxon>Kwoniella</taxon>
    </lineage>
</organism>
<gene>
    <name evidence="1" type="ORF">L201_001951</name>
</gene>
<dbReference type="GeneID" id="91092623"/>
<protein>
    <submittedName>
        <fullName evidence="1">Uncharacterized protein</fullName>
    </submittedName>
</protein>
<reference evidence="1 2" key="1">
    <citation type="submission" date="2024-01" db="EMBL/GenBank/DDBJ databases">
        <title>Comparative genomics of Cryptococcus and Kwoniella reveals pathogenesis evolution and contrasting modes of karyotype evolution via chromosome fusion or intercentromeric recombination.</title>
        <authorList>
            <person name="Coelho M.A."/>
            <person name="David-Palma M."/>
            <person name="Shea T."/>
            <person name="Bowers K."/>
            <person name="McGinley-Smith S."/>
            <person name="Mohammad A.W."/>
            <person name="Gnirke A."/>
            <person name="Yurkov A.M."/>
            <person name="Nowrousian M."/>
            <person name="Sun S."/>
            <person name="Cuomo C.A."/>
            <person name="Heitman J."/>
        </authorList>
    </citation>
    <scope>NUCLEOTIDE SEQUENCE [LARGE SCALE GENOMIC DNA]</scope>
    <source>
        <strain evidence="1 2">CBS 6074</strain>
    </source>
</reference>
<sequence length="169" mass="18623">MSSHRAYLSKAEVDKVDQLEKAYTSQDGVHNFACSGIFPLQAIESEKLALYYGKPQDGTADGMIKCVTFPLTDETAKDVYNVAQPSPFGRGTELVYDETYRQAHEIKPPYFALSSDILSSSGLLALLAKKLDYEIPLAGRVNKLNAYTEGGFLNPTKIPLKTKIISEHS</sequence>
<proteinExistence type="predicted"/>
<evidence type="ECO:0000313" key="1">
    <source>
        <dbReference type="EMBL" id="WWC87066.1"/>
    </source>
</evidence>
<evidence type="ECO:0000313" key="2">
    <source>
        <dbReference type="Proteomes" id="UP001355207"/>
    </source>
</evidence>
<accession>A0AAX4JPR3</accession>
<dbReference type="Proteomes" id="UP001355207">
    <property type="component" value="Chromosome 2"/>
</dbReference>
<dbReference type="EMBL" id="CP144099">
    <property type="protein sequence ID" value="WWC87066.1"/>
    <property type="molecule type" value="Genomic_DNA"/>
</dbReference>
<dbReference type="RefSeq" id="XP_066073829.1">
    <property type="nucleotide sequence ID" value="XM_066217732.1"/>
</dbReference>
<dbReference type="AlphaFoldDB" id="A0AAX4JPR3"/>
<keyword evidence="2" id="KW-1185">Reference proteome</keyword>